<evidence type="ECO:0000256" key="4">
    <source>
        <dbReference type="ARBA" id="ARBA00022793"/>
    </source>
</evidence>
<comment type="caution">
    <text evidence="14">The sequence shown here is derived from an EMBL/GenBank/DDBJ whole genome shotgun (WGS) entry which is preliminary data.</text>
</comment>
<dbReference type="AlphaFoldDB" id="A0A4R3PUF3"/>
<evidence type="ECO:0000313" key="15">
    <source>
        <dbReference type="Proteomes" id="UP000294576"/>
    </source>
</evidence>
<dbReference type="GO" id="GO:0070403">
    <property type="term" value="F:NAD+ binding"/>
    <property type="evidence" value="ECO:0007669"/>
    <property type="project" value="InterPro"/>
</dbReference>
<evidence type="ECO:0000259" key="13">
    <source>
        <dbReference type="Pfam" id="PF01370"/>
    </source>
</evidence>
<dbReference type="GO" id="GO:0042732">
    <property type="term" value="P:D-xylose metabolic process"/>
    <property type="evidence" value="ECO:0007669"/>
    <property type="project" value="InterPro"/>
</dbReference>
<keyword evidence="11" id="KW-0456">Lyase</keyword>
<evidence type="ECO:0000256" key="11">
    <source>
        <dbReference type="ARBA" id="ARBA00023239"/>
    </source>
</evidence>
<dbReference type="EMBL" id="SMBH01000024">
    <property type="protein sequence ID" value="TCU09680.1"/>
    <property type="molecule type" value="Genomic_DNA"/>
</dbReference>
<evidence type="ECO:0000256" key="3">
    <source>
        <dbReference type="ARBA" id="ARBA00022692"/>
    </source>
</evidence>
<keyword evidence="7" id="KW-0520">NAD</keyword>
<dbReference type="RefSeq" id="WP_087003836.1">
    <property type="nucleotide sequence ID" value="NZ_FWER01000059.1"/>
</dbReference>
<dbReference type="FunFam" id="3.40.50.720:FF:000065">
    <property type="entry name" value="UDP-glucuronic acid decarboxylase 1"/>
    <property type="match status" value="1"/>
</dbReference>
<evidence type="ECO:0000256" key="9">
    <source>
        <dbReference type="ARBA" id="ARBA00023136"/>
    </source>
</evidence>
<keyword evidence="9" id="KW-0472">Membrane</keyword>
<organism evidence="14 15">
    <name type="scientific">Rhizobium sullae</name>
    <name type="common">Rhizobium hedysari</name>
    <dbReference type="NCBI Taxonomy" id="50338"/>
    <lineage>
        <taxon>Bacteria</taxon>
        <taxon>Pseudomonadati</taxon>
        <taxon>Pseudomonadota</taxon>
        <taxon>Alphaproteobacteria</taxon>
        <taxon>Hyphomicrobiales</taxon>
        <taxon>Rhizobiaceae</taxon>
        <taxon>Rhizobium/Agrobacterium group</taxon>
        <taxon>Rhizobium</taxon>
    </lineage>
</organism>
<evidence type="ECO:0000256" key="10">
    <source>
        <dbReference type="ARBA" id="ARBA00023180"/>
    </source>
</evidence>
<sequence length="347" mass="38069">MLDRTKAGKGKTILVAGGAGFVGSHLCDALLAAGNRVICVDSYLTGSPINVAPLQNHPKFSLIEQDICDELQIGEPLDQVYNLACPASPPLYQADPVHTMMTSVAGTGKLLRLAERHGATFLQASTSEVYGDPEVHPQQEDYWGHVNCTGPRACYDEGKRAAETLCFDSLRAGRVDARVVRIFNTYGPRMKPEDGRIVSNFIVQALRNEALTIYGTGEQTRAFCYVSDLIDGLVRLTNIQPNPGVPVNIGNPGEFTVAALAEMVLAMVPTRSKVVYKRLPADDPQRRRPDITRARMLLGWEPKVPLSEGLPQTIAWFEQTLAERTLMRRAKRREVAVNRAASRAMGI</sequence>
<keyword evidence="4" id="KW-0210">Decarboxylase</keyword>
<evidence type="ECO:0000256" key="8">
    <source>
        <dbReference type="ARBA" id="ARBA00023034"/>
    </source>
</evidence>
<feature type="domain" description="NAD-dependent epimerase/dehydratase" evidence="13">
    <location>
        <begin position="13"/>
        <end position="250"/>
    </location>
</feature>
<name>A0A4R3PUF3_RHISU</name>
<dbReference type="CDD" id="cd05230">
    <property type="entry name" value="UGD_SDR_e"/>
    <property type="match status" value="1"/>
</dbReference>
<dbReference type="PANTHER" id="PTHR43078:SF6">
    <property type="entry name" value="UDP-GLUCURONIC ACID DECARBOXYLASE 1"/>
    <property type="match status" value="1"/>
</dbReference>
<evidence type="ECO:0000256" key="12">
    <source>
        <dbReference type="ARBA" id="ARBA00037859"/>
    </source>
</evidence>
<evidence type="ECO:0000313" key="14">
    <source>
        <dbReference type="EMBL" id="TCU09680.1"/>
    </source>
</evidence>
<dbReference type="GO" id="GO:0033320">
    <property type="term" value="P:UDP-D-xylose biosynthetic process"/>
    <property type="evidence" value="ECO:0007669"/>
    <property type="project" value="UniProtKB-UniPathway"/>
</dbReference>
<evidence type="ECO:0000256" key="7">
    <source>
        <dbReference type="ARBA" id="ARBA00023027"/>
    </source>
</evidence>
<protein>
    <submittedName>
        <fullName evidence="14">UDP-glucuronate decarboxylase</fullName>
    </submittedName>
</protein>
<keyword evidence="6" id="KW-1133">Transmembrane helix</keyword>
<dbReference type="Pfam" id="PF01370">
    <property type="entry name" value="Epimerase"/>
    <property type="match status" value="1"/>
</dbReference>
<reference evidence="14 15" key="1">
    <citation type="submission" date="2019-03" db="EMBL/GenBank/DDBJ databases">
        <title>Genomic Encyclopedia of Type Strains, Phase IV (KMG-V): Genome sequencing to study the core and pangenomes of soil and plant-associated prokaryotes.</title>
        <authorList>
            <person name="Whitman W."/>
        </authorList>
    </citation>
    <scope>NUCLEOTIDE SEQUENCE [LARGE SCALE GENOMIC DNA]</scope>
    <source>
        <strain evidence="14 15">Hc14</strain>
    </source>
</reference>
<dbReference type="SUPFAM" id="SSF51735">
    <property type="entry name" value="NAD(P)-binding Rossmann-fold domains"/>
    <property type="match status" value="1"/>
</dbReference>
<proteinExistence type="predicted"/>
<dbReference type="InterPro" id="IPR044516">
    <property type="entry name" value="UXS-like"/>
</dbReference>
<dbReference type="InterPro" id="IPR001509">
    <property type="entry name" value="Epimerase_deHydtase"/>
</dbReference>
<dbReference type="UniPathway" id="UPA00796">
    <property type="reaction ID" value="UER00771"/>
</dbReference>
<keyword evidence="3" id="KW-0812">Transmembrane</keyword>
<dbReference type="GO" id="GO:0048040">
    <property type="term" value="F:UDP-glucuronate decarboxylase activity"/>
    <property type="evidence" value="ECO:0007669"/>
    <property type="project" value="TreeGrafter"/>
</dbReference>
<dbReference type="InterPro" id="IPR036291">
    <property type="entry name" value="NAD(P)-bd_dom_sf"/>
</dbReference>
<accession>A0A4R3PUF3</accession>
<dbReference type="PANTHER" id="PTHR43078">
    <property type="entry name" value="UDP-GLUCURONIC ACID DECARBOXYLASE-RELATED"/>
    <property type="match status" value="1"/>
</dbReference>
<keyword evidence="10" id="KW-0325">Glycoprotein</keyword>
<gene>
    <name evidence="14" type="ORF">EV132_12480</name>
</gene>
<evidence type="ECO:0000256" key="6">
    <source>
        <dbReference type="ARBA" id="ARBA00022989"/>
    </source>
</evidence>
<dbReference type="Gene3D" id="3.40.50.720">
    <property type="entry name" value="NAD(P)-binding Rossmann-like Domain"/>
    <property type="match status" value="1"/>
</dbReference>
<evidence type="ECO:0000256" key="5">
    <source>
        <dbReference type="ARBA" id="ARBA00022968"/>
    </source>
</evidence>
<evidence type="ECO:0000256" key="2">
    <source>
        <dbReference type="ARBA" id="ARBA00004323"/>
    </source>
</evidence>
<comment type="subcellular location">
    <subcellularLocation>
        <location evidence="2">Golgi apparatus membrane</location>
        <topology evidence="2">Single-pass type II membrane protein</topology>
    </subcellularLocation>
    <subcellularLocation>
        <location evidence="12">Golgi apparatus</location>
        <location evidence="12">Golgi stack membrane</location>
    </subcellularLocation>
</comment>
<dbReference type="OrthoDB" id="9801785at2"/>
<keyword evidence="5" id="KW-0735">Signal-anchor</keyword>
<keyword evidence="8" id="KW-0333">Golgi apparatus</keyword>
<comment type="cofactor">
    <cofactor evidence="1">
        <name>NAD(+)</name>
        <dbReference type="ChEBI" id="CHEBI:57540"/>
    </cofactor>
</comment>
<evidence type="ECO:0000256" key="1">
    <source>
        <dbReference type="ARBA" id="ARBA00001911"/>
    </source>
</evidence>
<dbReference type="GO" id="GO:0005737">
    <property type="term" value="C:cytoplasm"/>
    <property type="evidence" value="ECO:0007669"/>
    <property type="project" value="TreeGrafter"/>
</dbReference>
<dbReference type="Proteomes" id="UP000294576">
    <property type="component" value="Unassembled WGS sequence"/>
</dbReference>